<evidence type="ECO:0000313" key="8">
    <source>
        <dbReference type="Proteomes" id="UP001556631"/>
    </source>
</evidence>
<feature type="transmembrane region" description="Helical" evidence="6">
    <location>
        <begin position="253"/>
        <end position="280"/>
    </location>
</feature>
<dbReference type="Proteomes" id="UP001556631">
    <property type="component" value="Unassembled WGS sequence"/>
</dbReference>
<keyword evidence="5 6" id="KW-0472">Membrane</keyword>
<reference evidence="7 8" key="1">
    <citation type="submission" date="2024-07" db="EMBL/GenBank/DDBJ databases">
        <authorList>
            <person name="Lee S."/>
            <person name="Kang M."/>
        </authorList>
    </citation>
    <scope>NUCLEOTIDE SEQUENCE [LARGE SCALE GENOMIC DNA]</scope>
    <source>
        <strain evidence="7 8">DS6</strain>
    </source>
</reference>
<dbReference type="PANTHER" id="PTHR30482:SF10">
    <property type="entry name" value="HIGH-AFFINITY BRANCHED-CHAIN AMINO ACID TRANSPORT PROTEIN BRAE"/>
    <property type="match status" value="1"/>
</dbReference>
<feature type="transmembrane region" description="Helical" evidence="6">
    <location>
        <begin position="168"/>
        <end position="190"/>
    </location>
</feature>
<dbReference type="Pfam" id="PF02653">
    <property type="entry name" value="BPD_transp_2"/>
    <property type="match status" value="1"/>
</dbReference>
<proteinExistence type="predicted"/>
<feature type="transmembrane region" description="Helical" evidence="6">
    <location>
        <begin position="226"/>
        <end position="246"/>
    </location>
</feature>
<evidence type="ECO:0000256" key="3">
    <source>
        <dbReference type="ARBA" id="ARBA00022692"/>
    </source>
</evidence>
<feature type="transmembrane region" description="Helical" evidence="6">
    <location>
        <begin position="49"/>
        <end position="68"/>
    </location>
</feature>
<evidence type="ECO:0000313" key="7">
    <source>
        <dbReference type="EMBL" id="MEX0427720.1"/>
    </source>
</evidence>
<dbReference type="EMBL" id="JBFPJR010000012">
    <property type="protein sequence ID" value="MEX0427720.1"/>
    <property type="molecule type" value="Genomic_DNA"/>
</dbReference>
<feature type="transmembrane region" description="Helical" evidence="6">
    <location>
        <begin position="128"/>
        <end position="148"/>
    </location>
</feature>
<protein>
    <submittedName>
        <fullName evidence="7">Branched-chain amino acid ABC transporter permease</fullName>
    </submittedName>
</protein>
<feature type="transmembrane region" description="Helical" evidence="6">
    <location>
        <begin position="24"/>
        <end position="43"/>
    </location>
</feature>
<keyword evidence="8" id="KW-1185">Reference proteome</keyword>
<keyword evidence="3 6" id="KW-0812">Transmembrane</keyword>
<dbReference type="InterPro" id="IPR043428">
    <property type="entry name" value="LivM-like"/>
</dbReference>
<evidence type="ECO:0000256" key="2">
    <source>
        <dbReference type="ARBA" id="ARBA00022475"/>
    </source>
</evidence>
<dbReference type="InterPro" id="IPR001851">
    <property type="entry name" value="ABC_transp_permease"/>
</dbReference>
<comment type="subcellular location">
    <subcellularLocation>
        <location evidence="1">Cell membrane</location>
        <topology evidence="1">Multi-pass membrane protein</topology>
    </subcellularLocation>
</comment>
<dbReference type="CDD" id="cd06581">
    <property type="entry name" value="TM_PBP1_LivM_like"/>
    <property type="match status" value="1"/>
</dbReference>
<evidence type="ECO:0000256" key="1">
    <source>
        <dbReference type="ARBA" id="ARBA00004651"/>
    </source>
</evidence>
<sequence>MTSARLPMPVESAGRPTGVRTRPARLLLGVVGIAIAIALPYLVPTQMSLLVTVGIFYLATIGLTPLIGQAGQVSLGQTMFMAIGGYGAGFLTMDWHWPTAVAALVLAAFSGLLALVFGAGFLRLRGYYFALATLGLAVATASLSTAWISLTDGPSGLVGIPSLHLGSYAVFSDQANFYVLVVLGAIAAWITSNLRNSQTGRALAAVGNDSVAAGMLGIRASRYKATAFAISAVTASLAGSLYAFYLRFFSPDVVTVTVAFSIVIMVAVGGSRSVIGPLIGALVIQGLPQVGQTFSNWEPLVAGLVLIAVMTYFPAGLWGAVRDGVASAWRRVSRHAVAQGAGR</sequence>
<dbReference type="PANTHER" id="PTHR30482">
    <property type="entry name" value="HIGH-AFFINITY BRANCHED-CHAIN AMINO ACID TRANSPORT SYSTEM PERMEASE"/>
    <property type="match status" value="1"/>
</dbReference>
<evidence type="ECO:0000256" key="5">
    <source>
        <dbReference type="ARBA" id="ARBA00023136"/>
    </source>
</evidence>
<keyword evidence="2" id="KW-1003">Cell membrane</keyword>
<feature type="transmembrane region" description="Helical" evidence="6">
    <location>
        <begin position="75"/>
        <end position="93"/>
    </location>
</feature>
<dbReference type="RefSeq" id="WP_367993373.1">
    <property type="nucleotide sequence ID" value="NZ_JBFPJR010000012.1"/>
</dbReference>
<evidence type="ECO:0000256" key="6">
    <source>
        <dbReference type="SAM" id="Phobius"/>
    </source>
</evidence>
<accession>A0ABV3T0B5</accession>
<name>A0ABV3T0B5_9ACTN</name>
<comment type="caution">
    <text evidence="7">The sequence shown here is derived from an EMBL/GenBank/DDBJ whole genome shotgun (WGS) entry which is preliminary data.</text>
</comment>
<feature type="transmembrane region" description="Helical" evidence="6">
    <location>
        <begin position="300"/>
        <end position="321"/>
    </location>
</feature>
<keyword evidence="4 6" id="KW-1133">Transmembrane helix</keyword>
<organism evidence="7 8">
    <name type="scientific">Nocardioides eburneus</name>
    <dbReference type="NCBI Taxonomy" id="3231482"/>
    <lineage>
        <taxon>Bacteria</taxon>
        <taxon>Bacillati</taxon>
        <taxon>Actinomycetota</taxon>
        <taxon>Actinomycetes</taxon>
        <taxon>Propionibacteriales</taxon>
        <taxon>Nocardioidaceae</taxon>
        <taxon>Nocardioides</taxon>
    </lineage>
</organism>
<gene>
    <name evidence="7" type="ORF">AB3X52_08820</name>
</gene>
<feature type="transmembrane region" description="Helical" evidence="6">
    <location>
        <begin position="99"/>
        <end position="121"/>
    </location>
</feature>
<evidence type="ECO:0000256" key="4">
    <source>
        <dbReference type="ARBA" id="ARBA00022989"/>
    </source>
</evidence>